<dbReference type="Proteomes" id="UP000276260">
    <property type="component" value="Unassembled WGS sequence"/>
</dbReference>
<evidence type="ECO:0000256" key="3">
    <source>
        <dbReference type="ARBA" id="ARBA00022475"/>
    </source>
</evidence>
<dbReference type="PANTHER" id="PTHR30106">
    <property type="entry name" value="INNER MEMBRANE PROTEIN YEIH-RELATED"/>
    <property type="match status" value="1"/>
</dbReference>
<dbReference type="Pfam" id="PF03601">
    <property type="entry name" value="Cons_hypoth698"/>
    <property type="match status" value="1"/>
</dbReference>
<organism evidence="8 9">
    <name type="scientific">Rheinheimera mesophila</name>
    <dbReference type="NCBI Taxonomy" id="1547515"/>
    <lineage>
        <taxon>Bacteria</taxon>
        <taxon>Pseudomonadati</taxon>
        <taxon>Pseudomonadota</taxon>
        <taxon>Gammaproteobacteria</taxon>
        <taxon>Chromatiales</taxon>
        <taxon>Chromatiaceae</taxon>
        <taxon>Rheinheimera</taxon>
    </lineage>
</organism>
<gene>
    <name evidence="8" type="ORF">EIK76_09430</name>
</gene>
<comment type="similarity">
    <text evidence="2">Belongs to the UPF0324 family.</text>
</comment>
<comment type="caution">
    <text evidence="8">The sequence shown here is derived from an EMBL/GenBank/DDBJ whole genome shotgun (WGS) entry which is preliminary data.</text>
</comment>
<feature type="transmembrane region" description="Helical" evidence="7">
    <location>
        <begin position="298"/>
        <end position="317"/>
    </location>
</feature>
<evidence type="ECO:0000256" key="4">
    <source>
        <dbReference type="ARBA" id="ARBA00022692"/>
    </source>
</evidence>
<dbReference type="GO" id="GO:0005886">
    <property type="term" value="C:plasma membrane"/>
    <property type="evidence" value="ECO:0007669"/>
    <property type="project" value="UniProtKB-SubCell"/>
</dbReference>
<dbReference type="RefSeq" id="WP_046518575.1">
    <property type="nucleotide sequence ID" value="NZ_LAVS01000003.1"/>
</dbReference>
<protein>
    <submittedName>
        <fullName evidence="8">Putative sulfate exporter family transporter</fullName>
    </submittedName>
</protein>
<evidence type="ECO:0000256" key="7">
    <source>
        <dbReference type="SAM" id="Phobius"/>
    </source>
</evidence>
<evidence type="ECO:0000313" key="9">
    <source>
        <dbReference type="Proteomes" id="UP000276260"/>
    </source>
</evidence>
<dbReference type="AlphaFoldDB" id="A0A3P3QJ47"/>
<feature type="transmembrane region" description="Helical" evidence="7">
    <location>
        <begin position="26"/>
        <end position="47"/>
    </location>
</feature>
<keyword evidence="5 7" id="KW-1133">Transmembrane helix</keyword>
<feature type="transmembrane region" description="Helical" evidence="7">
    <location>
        <begin position="269"/>
        <end position="286"/>
    </location>
</feature>
<sequence>MLVLLLLSLLLQLCYLAVPVLHQWISPVFVALVLGLSAAFVLPLCSIRPSELLASQLGKLAMLQQKALRFGIVCFAFSVDAELVLQTSPLALFKLAALVVLLLAAALWLGIKLFKLPKELVLLVSCGLSFCGTSAIFATWSVRKSDEATLTQSLAVVLLMGLLALLSYSVVMHTAVLPEAQLAWLIGSTAPEVSQAVAAGSQLGDAAPQAVIAKLFRVCLFVPFLVLLSFNGKDKQDFVFPWFILGFIAVLLIQIAFALPVWFSQAAAVVSQCCLIFAMLVTGLLTRWQDVKQCSGKVFSFAVVVMIFLFSLALLFLPG</sequence>
<feature type="transmembrane region" description="Helical" evidence="7">
    <location>
        <begin position="91"/>
        <end position="111"/>
    </location>
</feature>
<feature type="transmembrane region" description="Helical" evidence="7">
    <location>
        <begin position="152"/>
        <end position="171"/>
    </location>
</feature>
<dbReference type="OrthoDB" id="9805703at2"/>
<accession>A0A3P3QJ47</accession>
<evidence type="ECO:0000256" key="6">
    <source>
        <dbReference type="ARBA" id="ARBA00023136"/>
    </source>
</evidence>
<keyword evidence="3" id="KW-1003">Cell membrane</keyword>
<evidence type="ECO:0000256" key="5">
    <source>
        <dbReference type="ARBA" id="ARBA00022989"/>
    </source>
</evidence>
<proteinExistence type="inferred from homology"/>
<dbReference type="EMBL" id="RRCF01000002">
    <property type="protein sequence ID" value="RRJ21098.1"/>
    <property type="molecule type" value="Genomic_DNA"/>
</dbReference>
<dbReference type="PANTHER" id="PTHR30106:SF2">
    <property type="entry name" value="UPF0324 INNER MEMBRANE PROTEIN YEIH"/>
    <property type="match status" value="1"/>
</dbReference>
<feature type="transmembrane region" description="Helical" evidence="7">
    <location>
        <begin position="242"/>
        <end position="263"/>
    </location>
</feature>
<evidence type="ECO:0000256" key="2">
    <source>
        <dbReference type="ARBA" id="ARBA00007977"/>
    </source>
</evidence>
<keyword evidence="6 7" id="KW-0472">Membrane</keyword>
<evidence type="ECO:0000313" key="8">
    <source>
        <dbReference type="EMBL" id="RRJ21098.1"/>
    </source>
</evidence>
<dbReference type="InterPro" id="IPR018383">
    <property type="entry name" value="UPF0324_pro"/>
</dbReference>
<reference evidence="8 9" key="1">
    <citation type="submission" date="2018-11" db="EMBL/GenBank/DDBJ databases">
        <title>Draft genome analysis of Rheinheimera mesophila isolated from an industrial waste site.</title>
        <authorList>
            <person name="Yu Q."/>
            <person name="Qi Y."/>
            <person name="Zhang H."/>
            <person name="Lu Y."/>
            <person name="Pu J."/>
        </authorList>
    </citation>
    <scope>NUCLEOTIDE SEQUENCE [LARGE SCALE GENOMIC DNA]</scope>
    <source>
        <strain evidence="8 9">IITR13</strain>
    </source>
</reference>
<name>A0A3P3QJ47_9GAMM</name>
<keyword evidence="9" id="KW-1185">Reference proteome</keyword>
<feature type="transmembrane region" description="Helical" evidence="7">
    <location>
        <begin position="210"/>
        <end position="230"/>
    </location>
</feature>
<feature type="transmembrane region" description="Helical" evidence="7">
    <location>
        <begin position="120"/>
        <end position="140"/>
    </location>
</feature>
<comment type="subcellular location">
    <subcellularLocation>
        <location evidence="1">Cell membrane</location>
        <topology evidence="1">Multi-pass membrane protein</topology>
    </subcellularLocation>
</comment>
<keyword evidence="4 7" id="KW-0812">Transmembrane</keyword>
<evidence type="ECO:0000256" key="1">
    <source>
        <dbReference type="ARBA" id="ARBA00004651"/>
    </source>
</evidence>